<reference evidence="2 3" key="1">
    <citation type="submission" date="2019-02" db="EMBL/GenBank/DDBJ databases">
        <title>Draft Genome Sequence of Maize Bushy Stunt-like Phytoplasma group 16SrI-B (Aster yellows) in South Africa.</title>
        <authorList>
            <person name="Coetzee B."/>
            <person name="Douglas-Smit N."/>
            <person name="Maree H.J."/>
            <person name="Burger J.T."/>
            <person name="Kruger K."/>
            <person name="Pietersen G."/>
        </authorList>
    </citation>
    <scope>NUCLEOTIDE SEQUENCE [LARGE SCALE GENOMIC DNA]</scope>
    <source>
        <strain evidence="2 3">De Villa</strain>
    </source>
</reference>
<gene>
    <name evidence="2" type="ORF">EXT02_02785</name>
</gene>
<dbReference type="PROSITE" id="PS51257">
    <property type="entry name" value="PROKAR_LIPOPROTEIN"/>
    <property type="match status" value="1"/>
</dbReference>
<feature type="transmembrane region" description="Helical" evidence="1">
    <location>
        <begin position="113"/>
        <end position="132"/>
    </location>
</feature>
<feature type="transmembrane region" description="Helical" evidence="1">
    <location>
        <begin position="73"/>
        <end position="93"/>
    </location>
</feature>
<evidence type="ECO:0000313" key="3">
    <source>
        <dbReference type="Proteomes" id="UP000289726"/>
    </source>
</evidence>
<keyword evidence="3" id="KW-1185">Reference proteome</keyword>
<sequence>MNQMKQKRLQGFYSLLLATFFFLVAGCCFFDQTFQLGSLKFQLGLFFLGILLSLFTYLVVFKKYKETLSKLRFVFALEAFVFVFVIVTAFLLPGLGLLNIDDFKTKNPLVGKLLTFNYCLSLMFVLHSFINLNINYFKKQNFSFFILYLLMFGFGCFGLGSNLFENLKDIILKSFAVLSLMHSIYLTFKGIKQFQTASLHAPKKENENE</sequence>
<organism evidence="2 3">
    <name type="scientific">'Catharanthus roseus' aster yellows phytoplasma</name>
    <dbReference type="NCBI Taxonomy" id="1193712"/>
    <lineage>
        <taxon>Bacteria</taxon>
        <taxon>Bacillati</taxon>
        <taxon>Mycoplasmatota</taxon>
        <taxon>Mollicutes</taxon>
        <taxon>Acholeplasmatales</taxon>
        <taxon>Acholeplasmataceae</taxon>
        <taxon>Candidatus Phytoplasma</taxon>
        <taxon>16SrI (Aster yellows group)</taxon>
    </lineage>
</organism>
<evidence type="ECO:0000313" key="2">
    <source>
        <dbReference type="EMBL" id="QBF24087.1"/>
    </source>
</evidence>
<dbReference type="Proteomes" id="UP000289726">
    <property type="component" value="Chromosome"/>
</dbReference>
<name>A0A4P6MAQ1_9MOLU</name>
<dbReference type="RefSeq" id="WP_130427983.1">
    <property type="nucleotide sequence ID" value="NZ_CP035949.1"/>
</dbReference>
<keyword evidence="1" id="KW-1133">Transmembrane helix</keyword>
<dbReference type="EMBL" id="CP035949">
    <property type="protein sequence ID" value="QBF24087.1"/>
    <property type="molecule type" value="Genomic_DNA"/>
</dbReference>
<protein>
    <submittedName>
        <fullName evidence="2">Uncharacterized protein</fullName>
    </submittedName>
</protein>
<dbReference type="AlphaFoldDB" id="A0A4P6MAQ1"/>
<proteinExistence type="predicted"/>
<feature type="transmembrane region" description="Helical" evidence="1">
    <location>
        <begin position="41"/>
        <end position="61"/>
    </location>
</feature>
<keyword evidence="1" id="KW-0472">Membrane</keyword>
<feature type="transmembrane region" description="Helical" evidence="1">
    <location>
        <begin position="12"/>
        <end position="35"/>
    </location>
</feature>
<evidence type="ECO:0000256" key="1">
    <source>
        <dbReference type="SAM" id="Phobius"/>
    </source>
</evidence>
<keyword evidence="1" id="KW-0812">Transmembrane</keyword>
<feature type="transmembrane region" description="Helical" evidence="1">
    <location>
        <begin position="144"/>
        <end position="164"/>
    </location>
</feature>
<accession>A0A4P6MAQ1</accession>